<evidence type="ECO:0000313" key="1">
    <source>
        <dbReference type="EMBL" id="CAG8757378.1"/>
    </source>
</evidence>
<proteinExistence type="predicted"/>
<feature type="non-terminal residue" evidence="1">
    <location>
        <position position="1"/>
    </location>
</feature>
<gene>
    <name evidence="1" type="ORF">FCALED_LOCUS16706</name>
</gene>
<accession>A0A9N9NSN5</accession>
<dbReference type="AlphaFoldDB" id="A0A9N9NSN5"/>
<comment type="caution">
    <text evidence="1">The sequence shown here is derived from an EMBL/GenBank/DDBJ whole genome shotgun (WGS) entry which is preliminary data.</text>
</comment>
<sequence length="54" mass="6118">PKFNWLFLFVHGQVPMAKTFDAGLVQQNGITFRIMKKLYSVQCYSPVTSNGPVL</sequence>
<keyword evidence="2" id="KW-1185">Reference proteome</keyword>
<evidence type="ECO:0000313" key="2">
    <source>
        <dbReference type="Proteomes" id="UP000789570"/>
    </source>
</evidence>
<name>A0A9N9NSN5_9GLOM</name>
<dbReference type="EMBL" id="CAJVPQ010021008">
    <property type="protein sequence ID" value="CAG8757378.1"/>
    <property type="molecule type" value="Genomic_DNA"/>
</dbReference>
<dbReference type="Proteomes" id="UP000789570">
    <property type="component" value="Unassembled WGS sequence"/>
</dbReference>
<organism evidence="1 2">
    <name type="scientific">Funneliformis caledonium</name>
    <dbReference type="NCBI Taxonomy" id="1117310"/>
    <lineage>
        <taxon>Eukaryota</taxon>
        <taxon>Fungi</taxon>
        <taxon>Fungi incertae sedis</taxon>
        <taxon>Mucoromycota</taxon>
        <taxon>Glomeromycotina</taxon>
        <taxon>Glomeromycetes</taxon>
        <taxon>Glomerales</taxon>
        <taxon>Glomeraceae</taxon>
        <taxon>Funneliformis</taxon>
    </lineage>
</organism>
<protein>
    <submittedName>
        <fullName evidence="1">4533_t:CDS:1</fullName>
    </submittedName>
</protein>
<reference evidence="1" key="1">
    <citation type="submission" date="2021-06" db="EMBL/GenBank/DDBJ databases">
        <authorList>
            <person name="Kallberg Y."/>
            <person name="Tangrot J."/>
            <person name="Rosling A."/>
        </authorList>
    </citation>
    <scope>NUCLEOTIDE SEQUENCE</scope>
    <source>
        <strain evidence="1">UK204</strain>
    </source>
</reference>